<protein>
    <submittedName>
        <fullName evidence="1">Uncharacterized protein</fullName>
    </submittedName>
</protein>
<organism evidence="1 2">
    <name type="scientific">Cardiocondyla obscurior</name>
    <dbReference type="NCBI Taxonomy" id="286306"/>
    <lineage>
        <taxon>Eukaryota</taxon>
        <taxon>Metazoa</taxon>
        <taxon>Ecdysozoa</taxon>
        <taxon>Arthropoda</taxon>
        <taxon>Hexapoda</taxon>
        <taxon>Insecta</taxon>
        <taxon>Pterygota</taxon>
        <taxon>Neoptera</taxon>
        <taxon>Endopterygota</taxon>
        <taxon>Hymenoptera</taxon>
        <taxon>Apocrita</taxon>
        <taxon>Aculeata</taxon>
        <taxon>Formicoidea</taxon>
        <taxon>Formicidae</taxon>
        <taxon>Myrmicinae</taxon>
        <taxon>Cardiocondyla</taxon>
    </lineage>
</organism>
<dbReference type="Proteomes" id="UP001430953">
    <property type="component" value="Unassembled WGS sequence"/>
</dbReference>
<evidence type="ECO:0000313" key="1">
    <source>
        <dbReference type="EMBL" id="KAL0117233.1"/>
    </source>
</evidence>
<name>A0AAW2FPN3_9HYME</name>
<dbReference type="AlphaFoldDB" id="A0AAW2FPN3"/>
<comment type="caution">
    <text evidence="1">The sequence shown here is derived from an EMBL/GenBank/DDBJ whole genome shotgun (WGS) entry which is preliminary data.</text>
</comment>
<keyword evidence="2" id="KW-1185">Reference proteome</keyword>
<reference evidence="1 2" key="1">
    <citation type="submission" date="2023-03" db="EMBL/GenBank/DDBJ databases">
        <title>High recombination rates correlate with genetic variation in Cardiocondyla obscurior ants.</title>
        <authorList>
            <person name="Errbii M."/>
        </authorList>
    </citation>
    <scope>NUCLEOTIDE SEQUENCE [LARGE SCALE GENOMIC DNA]</scope>
    <source>
        <strain evidence="1">Alpha-2009</strain>
        <tissue evidence="1">Whole body</tissue>
    </source>
</reference>
<dbReference type="EMBL" id="JADYXP020000009">
    <property type="protein sequence ID" value="KAL0117233.1"/>
    <property type="molecule type" value="Genomic_DNA"/>
</dbReference>
<proteinExistence type="predicted"/>
<gene>
    <name evidence="1" type="ORF">PUN28_010225</name>
</gene>
<accession>A0AAW2FPN3</accession>
<sequence>MDLQKKSMYSEMASELRYALDRGNGNKKPTRKALCRRQGQRSSLSIVSEESKYAACNKYRHFVGKAPLT</sequence>
<evidence type="ECO:0000313" key="2">
    <source>
        <dbReference type="Proteomes" id="UP001430953"/>
    </source>
</evidence>